<dbReference type="AlphaFoldDB" id="A0A395N9L1"/>
<dbReference type="OrthoDB" id="9994905at2759"/>
<dbReference type="InterPro" id="IPR008936">
    <property type="entry name" value="Rho_GTPase_activation_prot"/>
</dbReference>
<dbReference type="PROSITE" id="PS50238">
    <property type="entry name" value="RHOGAP"/>
    <property type="match status" value="1"/>
</dbReference>
<feature type="region of interest" description="Disordered" evidence="2">
    <location>
        <begin position="502"/>
        <end position="543"/>
    </location>
</feature>
<dbReference type="CDD" id="cd00159">
    <property type="entry name" value="RhoGAP"/>
    <property type="match status" value="1"/>
</dbReference>
<feature type="compositionally biased region" description="Basic residues" evidence="2">
    <location>
        <begin position="516"/>
        <end position="528"/>
    </location>
</feature>
<feature type="coiled-coil region" evidence="1">
    <location>
        <begin position="998"/>
        <end position="1062"/>
    </location>
</feature>
<feature type="region of interest" description="Disordered" evidence="2">
    <location>
        <begin position="1149"/>
        <end position="1179"/>
    </location>
</feature>
<dbReference type="GO" id="GO:0007264">
    <property type="term" value="P:small GTPase-mediated signal transduction"/>
    <property type="evidence" value="ECO:0007669"/>
    <property type="project" value="TreeGrafter"/>
</dbReference>
<evidence type="ECO:0000259" key="3">
    <source>
        <dbReference type="PROSITE" id="PS50238"/>
    </source>
</evidence>
<dbReference type="InterPro" id="IPR000198">
    <property type="entry name" value="RhoGAP_dom"/>
</dbReference>
<feature type="region of interest" description="Disordered" evidence="2">
    <location>
        <begin position="665"/>
        <end position="684"/>
    </location>
</feature>
<proteinExistence type="predicted"/>
<gene>
    <name evidence="4" type="ORF">TARUN_9456</name>
</gene>
<dbReference type="GO" id="GO:0005737">
    <property type="term" value="C:cytoplasm"/>
    <property type="evidence" value="ECO:0007669"/>
    <property type="project" value="TreeGrafter"/>
</dbReference>
<dbReference type="SUPFAM" id="SSF48350">
    <property type="entry name" value="GTPase activation domain, GAP"/>
    <property type="match status" value="1"/>
</dbReference>
<dbReference type="EMBL" id="PXOA01000771">
    <property type="protein sequence ID" value="RFU72802.1"/>
    <property type="molecule type" value="Genomic_DNA"/>
</dbReference>
<keyword evidence="5" id="KW-1185">Reference proteome</keyword>
<protein>
    <submittedName>
        <fullName evidence="4">Rho-gtpase-activating 6</fullName>
    </submittedName>
</protein>
<evidence type="ECO:0000256" key="1">
    <source>
        <dbReference type="SAM" id="Coils"/>
    </source>
</evidence>
<comment type="caution">
    <text evidence="4">The sequence shown here is derived from an EMBL/GenBank/DDBJ whole genome shotgun (WGS) entry which is preliminary data.</text>
</comment>
<organism evidence="4 5">
    <name type="scientific">Trichoderma arundinaceum</name>
    <dbReference type="NCBI Taxonomy" id="490622"/>
    <lineage>
        <taxon>Eukaryota</taxon>
        <taxon>Fungi</taxon>
        <taxon>Dikarya</taxon>
        <taxon>Ascomycota</taxon>
        <taxon>Pezizomycotina</taxon>
        <taxon>Sordariomycetes</taxon>
        <taxon>Hypocreomycetidae</taxon>
        <taxon>Hypocreales</taxon>
        <taxon>Hypocreaceae</taxon>
        <taxon>Trichoderma</taxon>
    </lineage>
</organism>
<dbReference type="SMART" id="SM00324">
    <property type="entry name" value="RhoGAP"/>
    <property type="match status" value="1"/>
</dbReference>
<dbReference type="PANTHER" id="PTHR45808">
    <property type="entry name" value="RHO GTPASE-ACTIVATING PROTEIN 68F"/>
    <property type="match status" value="1"/>
</dbReference>
<evidence type="ECO:0000256" key="2">
    <source>
        <dbReference type="SAM" id="MobiDB-lite"/>
    </source>
</evidence>
<evidence type="ECO:0000313" key="4">
    <source>
        <dbReference type="EMBL" id="RFU72802.1"/>
    </source>
</evidence>
<dbReference type="STRING" id="490622.A0A395N9L1"/>
<accession>A0A395N9L1</accession>
<dbReference type="PANTHER" id="PTHR45808:SF2">
    <property type="entry name" value="RHO GTPASE-ACTIVATING PROTEIN 68F"/>
    <property type="match status" value="1"/>
</dbReference>
<reference evidence="4 5" key="1">
    <citation type="journal article" date="2018" name="PLoS Pathog.">
        <title>Evolution of structural diversity of trichothecenes, a family of toxins produced by plant pathogenic and entomopathogenic fungi.</title>
        <authorList>
            <person name="Proctor R.H."/>
            <person name="McCormick S.P."/>
            <person name="Kim H.S."/>
            <person name="Cardoza R.E."/>
            <person name="Stanley A.M."/>
            <person name="Lindo L."/>
            <person name="Kelly A."/>
            <person name="Brown D.W."/>
            <person name="Lee T."/>
            <person name="Vaughan M.M."/>
            <person name="Alexander N.J."/>
            <person name="Busman M."/>
            <person name="Gutierrez S."/>
        </authorList>
    </citation>
    <scope>NUCLEOTIDE SEQUENCE [LARGE SCALE GENOMIC DNA]</scope>
    <source>
        <strain evidence="4 5">IBT 40837</strain>
    </source>
</reference>
<dbReference type="Pfam" id="PF00620">
    <property type="entry name" value="RhoGAP"/>
    <property type="match status" value="1"/>
</dbReference>
<feature type="compositionally biased region" description="Low complexity" evidence="2">
    <location>
        <begin position="16"/>
        <end position="29"/>
    </location>
</feature>
<dbReference type="Proteomes" id="UP000266272">
    <property type="component" value="Unassembled WGS sequence"/>
</dbReference>
<dbReference type="Gene3D" id="1.10.555.10">
    <property type="entry name" value="Rho GTPase activation protein"/>
    <property type="match status" value="1"/>
</dbReference>
<feature type="region of interest" description="Disordered" evidence="2">
    <location>
        <begin position="761"/>
        <end position="796"/>
    </location>
</feature>
<feature type="compositionally biased region" description="Basic and acidic residues" evidence="2">
    <location>
        <begin position="672"/>
        <end position="684"/>
    </location>
</feature>
<feature type="domain" description="Rho-GAP" evidence="3">
    <location>
        <begin position="187"/>
        <end position="450"/>
    </location>
</feature>
<feature type="region of interest" description="Disordered" evidence="2">
    <location>
        <begin position="1"/>
        <end position="33"/>
    </location>
</feature>
<sequence>MDLLGNRPASQSQNRIPSSQSAQQASIPSRKLRPASSNISVAYPHSQAIQALLSNQAYVPSSRTWTPSSGGLGLLGDSDEVQDRAVFVEEYNRLARKHGVRWLVAGDFDFDTRGRQNGIPSPEKHGWLYRIFRGTSNQPTLHRATPISRTPHKRSVSDLGYLIRSRSETSKTIGIQDMVRLSGKSVLYLPPEYSPCSLTLPTCIRAAAQYIAQNATTRGIFRIPGSVKVVNSLYDYYCYAGNNGPAVSGTVCRTSLPTHIPYSVHDVASTFKRFLSVLPGGILGSLALFDAFIGIHSQLQGQPEFPRTKQTKVRARLIALAIGTIESQFRRELICAVFGLLSLIGRIAEVSPHEDCDGRPLPTNDLMGYNALGIVFGPLLVRDLLDRYAMRLATPTSGLLLFPMSPKKQRRDRQKMRVARDFKSDFPEVDKVMVAISIAEMLIANWRDVVRQMKALGAHFHPDVASIRLKHDEANSFASESRVVDAPVDSGVFAIEEAGDVVGRDCSPEPETPTRALRRRRSRLSRQRSGRELSVQPSYSQLTPTMEEGNLEKARSSPDLFLTASAGTKAWPNATNDGNVTPDLRPLVLEDDSKSIGAQHNGSIYLRHSCSCQDVSWLSTDHAPTGVTQSISMSVIPPRVSSRHNNHFGVSTKTPTIVISSGNTEISQMPSRDGDFAKTSKGAKGRDKIIHRTIRSPLSDRLQGKRRVFERLLTCSKEKLRNMQPNFYGSPPLELRDSGNTSSSLHCPIPPSIYTDEFVGDRMKPTKPAKPNRYAEANGPSDPTEWAATRSKAAGHGGSTIIGKIAPQGVHHGPLEPEMGDGEAKLPGLMSIGLDVLEDKTPTKRRSVRVLAAMFEGQHDPPLVMRKTRTGMPNEVTNSAEGIDQDKPIASRIHNSPQKSSHMAKALPSHPETVEHGRLRDIADERYSPSSNTWSLGTKVDDTRDAPVDVRENGTQTEIADNQVILASTSSITRCDYHDSSTMTNKEAVSHGSPSSEVDNLHSRLQGLEKLLSDKSAEAAQLQLRVQQLEEDNEVSSLRDQLRDAEKDIRKWREKAEAAERKAKMFQKFTARVRSIQGSLAAEGSLQSGDDLCGRLASEQGRDTEGSFQVHRVRFTKSSEATERGADSKFGFPDDRGVCSVKVEDCLHRSQSRDGSAPDGLKATTSDLGGLDGVASPKEERKMDFGRAAVELWIAAQELLLMEDEGASTDETCVEGERGEDQHI</sequence>
<keyword evidence="1" id="KW-0175">Coiled coil</keyword>
<evidence type="ECO:0000313" key="5">
    <source>
        <dbReference type="Proteomes" id="UP000266272"/>
    </source>
</evidence>
<name>A0A395N9L1_TRIAR</name>
<dbReference type="GO" id="GO:0005096">
    <property type="term" value="F:GTPase activator activity"/>
    <property type="evidence" value="ECO:0007669"/>
    <property type="project" value="TreeGrafter"/>
</dbReference>